<evidence type="ECO:0000259" key="1">
    <source>
        <dbReference type="Pfam" id="PF00550"/>
    </source>
</evidence>
<evidence type="ECO:0000313" key="2">
    <source>
        <dbReference type="EMBL" id="NWB46757.1"/>
    </source>
</evidence>
<reference evidence="2 3" key="1">
    <citation type="submission" date="2020-04" db="EMBL/GenBank/DDBJ databases">
        <title>Molecular characterization of pseudomonads from Agaricus bisporus reveal novel blotch 2 pathogens in Western Europe.</title>
        <authorList>
            <person name="Taparia T."/>
            <person name="Krijger M."/>
            <person name="Haynes E."/>
            <person name="Elpinstone J.G."/>
            <person name="Noble R."/>
            <person name="Van Der Wolf J."/>
        </authorList>
    </citation>
    <scope>NUCLEOTIDE SEQUENCE [LARGE SCALE GENOMIC DNA]</scope>
    <source>
        <strain evidence="2 3">F1001</strain>
    </source>
</reference>
<dbReference type="InterPro" id="IPR009081">
    <property type="entry name" value="PP-bd_ACP"/>
</dbReference>
<dbReference type="Proteomes" id="UP000582981">
    <property type="component" value="Unassembled WGS sequence"/>
</dbReference>
<sequence length="79" mass="8950">MTQAEVFELLVKHTREVIPGLEQRQFEWQDRLVDLGANSVDRVEIVAMTLSSLALRLPLVKTQGANNIGELAELLHERL</sequence>
<feature type="domain" description="Carrier" evidence="1">
    <location>
        <begin position="20"/>
        <end position="75"/>
    </location>
</feature>
<dbReference type="Gene3D" id="1.10.1200.10">
    <property type="entry name" value="ACP-like"/>
    <property type="match status" value="1"/>
</dbReference>
<dbReference type="SUPFAM" id="SSF47336">
    <property type="entry name" value="ACP-like"/>
    <property type="match status" value="1"/>
</dbReference>
<protein>
    <submittedName>
        <fullName evidence="2">Acyl carrier protein</fullName>
    </submittedName>
</protein>
<dbReference type="InterPro" id="IPR036736">
    <property type="entry name" value="ACP-like_sf"/>
</dbReference>
<gene>
    <name evidence="2" type="ORF">HX829_09635</name>
</gene>
<dbReference type="EMBL" id="JACAPU010000012">
    <property type="protein sequence ID" value="NWB46757.1"/>
    <property type="molecule type" value="Genomic_DNA"/>
</dbReference>
<name>A0A7Y7WCA0_9PSED</name>
<dbReference type="NCBIfam" id="NF005502">
    <property type="entry name" value="PRK07117.1"/>
    <property type="match status" value="1"/>
</dbReference>
<evidence type="ECO:0000313" key="3">
    <source>
        <dbReference type="Proteomes" id="UP000582981"/>
    </source>
</evidence>
<comment type="caution">
    <text evidence="2">The sequence shown here is derived from an EMBL/GenBank/DDBJ whole genome shotgun (WGS) entry which is preliminary data.</text>
</comment>
<proteinExistence type="predicted"/>
<organism evidence="2 3">
    <name type="scientific">Pseudomonas gingeri</name>
    <dbReference type="NCBI Taxonomy" id="117681"/>
    <lineage>
        <taxon>Bacteria</taxon>
        <taxon>Pseudomonadati</taxon>
        <taxon>Pseudomonadota</taxon>
        <taxon>Gammaproteobacteria</taxon>
        <taxon>Pseudomonadales</taxon>
        <taxon>Pseudomonadaceae</taxon>
        <taxon>Pseudomonas</taxon>
    </lineage>
</organism>
<accession>A0A7Y7WCA0</accession>
<dbReference type="AlphaFoldDB" id="A0A7Y7WCA0"/>
<dbReference type="RefSeq" id="WP_100941013.1">
    <property type="nucleotide sequence ID" value="NZ_JACAPU010000012.1"/>
</dbReference>
<dbReference type="Pfam" id="PF00550">
    <property type="entry name" value="PP-binding"/>
    <property type="match status" value="1"/>
</dbReference>